<dbReference type="RefSeq" id="WP_380906066.1">
    <property type="nucleotide sequence ID" value="NZ_JBHUEG010000019.1"/>
</dbReference>
<comment type="caution">
    <text evidence="1">The sequence shown here is derived from an EMBL/GenBank/DDBJ whole genome shotgun (WGS) entry which is preliminary data.</text>
</comment>
<keyword evidence="2" id="KW-1185">Reference proteome</keyword>
<proteinExistence type="predicted"/>
<dbReference type="EMBL" id="JBHULR010000020">
    <property type="protein sequence ID" value="MFD2549748.1"/>
    <property type="molecule type" value="Genomic_DNA"/>
</dbReference>
<name>A0ABW5KN24_9SPHI</name>
<sequence length="91" mass="10431">MRREDLFRVGDPIESGYTLDGKFKRSVYTVAYQGTVVGVGIFHAENDFCTIAFAVDQDGMKTFFGHVSDEYPIERFDMQQLASLYTILFKE</sequence>
<evidence type="ECO:0000313" key="1">
    <source>
        <dbReference type="EMBL" id="MFD2549748.1"/>
    </source>
</evidence>
<dbReference type="Proteomes" id="UP001597545">
    <property type="component" value="Unassembled WGS sequence"/>
</dbReference>
<protein>
    <submittedName>
        <fullName evidence="1">Uncharacterized protein</fullName>
    </submittedName>
</protein>
<gene>
    <name evidence="1" type="ORF">ACFSR5_19040</name>
</gene>
<evidence type="ECO:0000313" key="2">
    <source>
        <dbReference type="Proteomes" id="UP001597545"/>
    </source>
</evidence>
<organism evidence="1 2">
    <name type="scientific">Sphingobacterium suaedae</name>
    <dbReference type="NCBI Taxonomy" id="1686402"/>
    <lineage>
        <taxon>Bacteria</taxon>
        <taxon>Pseudomonadati</taxon>
        <taxon>Bacteroidota</taxon>
        <taxon>Sphingobacteriia</taxon>
        <taxon>Sphingobacteriales</taxon>
        <taxon>Sphingobacteriaceae</taxon>
        <taxon>Sphingobacterium</taxon>
    </lineage>
</organism>
<reference evidence="2" key="1">
    <citation type="journal article" date="2019" name="Int. J. Syst. Evol. Microbiol.">
        <title>The Global Catalogue of Microorganisms (GCM) 10K type strain sequencing project: providing services to taxonomists for standard genome sequencing and annotation.</title>
        <authorList>
            <consortium name="The Broad Institute Genomics Platform"/>
            <consortium name="The Broad Institute Genome Sequencing Center for Infectious Disease"/>
            <person name="Wu L."/>
            <person name="Ma J."/>
        </authorList>
    </citation>
    <scope>NUCLEOTIDE SEQUENCE [LARGE SCALE GENOMIC DNA]</scope>
    <source>
        <strain evidence="2">KCTC 42662</strain>
    </source>
</reference>
<accession>A0ABW5KN24</accession>